<dbReference type="SUPFAM" id="SSF48295">
    <property type="entry name" value="TrpR-like"/>
    <property type="match status" value="1"/>
</dbReference>
<protein>
    <recommendedName>
        <fullName evidence="4">Transposase</fullName>
    </recommendedName>
</protein>
<dbReference type="GO" id="GO:0043565">
    <property type="term" value="F:sequence-specific DNA binding"/>
    <property type="evidence" value="ECO:0007669"/>
    <property type="project" value="InterPro"/>
</dbReference>
<dbReference type="Proteomes" id="UP000305654">
    <property type="component" value="Unassembled WGS sequence"/>
</dbReference>
<dbReference type="OrthoDB" id="7219132at2"/>
<dbReference type="RefSeq" id="WP_138327290.1">
    <property type="nucleotide sequence ID" value="NZ_VCDI01000007.1"/>
</dbReference>
<evidence type="ECO:0008006" key="4">
    <source>
        <dbReference type="Google" id="ProtNLM"/>
    </source>
</evidence>
<keyword evidence="3" id="KW-1185">Reference proteome</keyword>
<evidence type="ECO:0000313" key="2">
    <source>
        <dbReference type="EMBL" id="TLU71253.1"/>
    </source>
</evidence>
<accession>A0A5R9J336</accession>
<dbReference type="GO" id="GO:0004803">
    <property type="term" value="F:transposase activity"/>
    <property type="evidence" value="ECO:0007669"/>
    <property type="project" value="InterPro"/>
</dbReference>
<feature type="region of interest" description="Disordered" evidence="1">
    <location>
        <begin position="93"/>
        <end position="113"/>
    </location>
</feature>
<dbReference type="AlphaFoldDB" id="A0A5R9J336"/>
<name>A0A5R9J336_9PROT</name>
<comment type="caution">
    <text evidence="2">The sequence shown here is derived from an EMBL/GenBank/DDBJ whole genome shotgun (WGS) entry which is preliminary data.</text>
</comment>
<dbReference type="InterPro" id="IPR002514">
    <property type="entry name" value="Transposase_8"/>
</dbReference>
<dbReference type="InterPro" id="IPR010921">
    <property type="entry name" value="Trp_repressor/repl_initiator"/>
</dbReference>
<evidence type="ECO:0000313" key="3">
    <source>
        <dbReference type="Proteomes" id="UP000305654"/>
    </source>
</evidence>
<dbReference type="PANTHER" id="PTHR37936">
    <property type="entry name" value="TRANSPOSASE INSC FOR INSERTION ELEMENT IS2A-RELATED"/>
    <property type="match status" value="1"/>
</dbReference>
<dbReference type="PANTHER" id="PTHR37936:SF3">
    <property type="entry name" value="TRANSPOSASE INSC FOR INSERTION ELEMENT IS2A-RELATED"/>
    <property type="match status" value="1"/>
</dbReference>
<dbReference type="NCBIfam" id="NF047595">
    <property type="entry name" value="IS66_ISRel24_TnpA"/>
    <property type="match status" value="1"/>
</dbReference>
<organism evidence="2 3">
    <name type="scientific">Lichenicoccus roseus</name>
    <dbReference type="NCBI Taxonomy" id="2683649"/>
    <lineage>
        <taxon>Bacteria</taxon>
        <taxon>Pseudomonadati</taxon>
        <taxon>Pseudomonadota</taxon>
        <taxon>Alphaproteobacteria</taxon>
        <taxon>Acetobacterales</taxon>
        <taxon>Acetobacteraceae</taxon>
        <taxon>Lichenicoccus</taxon>
    </lineage>
</organism>
<dbReference type="Pfam" id="PF01527">
    <property type="entry name" value="HTH_Tnp_1"/>
    <property type="match status" value="1"/>
</dbReference>
<sequence>MRAIVEALVRTMLDGRIEIITGRDRRRRWSIADKLRIVAEAEEPGACFAHVADRNEVSRGLLWNWRAHVRRGTLRLDPPASFLPVHVAGAAPTARSRPADTMQPAPPTPQTAPADQIEIELPDGSRLRVGAQVSLVALRRVVAVLRG</sequence>
<evidence type="ECO:0000256" key="1">
    <source>
        <dbReference type="SAM" id="MobiDB-lite"/>
    </source>
</evidence>
<gene>
    <name evidence="2" type="ORF">FE263_17260</name>
</gene>
<dbReference type="GO" id="GO:0006313">
    <property type="term" value="P:DNA transposition"/>
    <property type="evidence" value="ECO:0007669"/>
    <property type="project" value="InterPro"/>
</dbReference>
<proteinExistence type="predicted"/>
<reference evidence="2 3" key="1">
    <citation type="submission" date="2019-05" db="EMBL/GenBank/DDBJ databases">
        <authorList>
            <person name="Pankratov T."/>
            <person name="Grouzdev D."/>
        </authorList>
    </citation>
    <scope>NUCLEOTIDE SEQUENCE [LARGE SCALE GENOMIC DNA]</scope>
    <source>
        <strain evidence="2 3">KEBCLARHB70R</strain>
    </source>
</reference>
<dbReference type="EMBL" id="VCDI01000007">
    <property type="protein sequence ID" value="TLU71253.1"/>
    <property type="molecule type" value="Genomic_DNA"/>
</dbReference>